<feature type="domain" description="Dynamin-type G" evidence="4">
    <location>
        <begin position="28"/>
        <end position="314"/>
    </location>
</feature>
<evidence type="ECO:0000313" key="6">
    <source>
        <dbReference type="Proteomes" id="UP000233524"/>
    </source>
</evidence>
<dbReference type="InterPro" id="IPR003130">
    <property type="entry name" value="GED"/>
</dbReference>
<evidence type="ECO:0000259" key="3">
    <source>
        <dbReference type="PROSITE" id="PS51388"/>
    </source>
</evidence>
<dbReference type="Gene3D" id="3.40.50.300">
    <property type="entry name" value="P-loop containing nucleotide triphosphate hydrolases"/>
    <property type="match status" value="1"/>
</dbReference>
<dbReference type="PANTHER" id="PTHR11566">
    <property type="entry name" value="DYNAMIN"/>
    <property type="match status" value="1"/>
</dbReference>
<dbReference type="GO" id="GO:0016020">
    <property type="term" value="C:membrane"/>
    <property type="evidence" value="ECO:0007669"/>
    <property type="project" value="TreeGrafter"/>
</dbReference>
<dbReference type="CDD" id="cd08771">
    <property type="entry name" value="DLP_1"/>
    <property type="match status" value="1"/>
</dbReference>
<protein>
    <recommendedName>
        <fullName evidence="7">GED domain-containing protein</fullName>
    </recommendedName>
</protein>
<dbReference type="Pfam" id="PF02212">
    <property type="entry name" value="GED"/>
    <property type="match status" value="1"/>
</dbReference>
<evidence type="ECO:0000313" key="5">
    <source>
        <dbReference type="EMBL" id="PKS11166.1"/>
    </source>
</evidence>
<dbReference type="GO" id="GO:0000266">
    <property type="term" value="P:mitochondrial fission"/>
    <property type="evidence" value="ECO:0007669"/>
    <property type="project" value="TreeGrafter"/>
</dbReference>
<dbReference type="GO" id="GO:0008017">
    <property type="term" value="F:microtubule binding"/>
    <property type="evidence" value="ECO:0007669"/>
    <property type="project" value="TreeGrafter"/>
</dbReference>
<feature type="domain" description="GED" evidence="3">
    <location>
        <begin position="617"/>
        <end position="705"/>
    </location>
</feature>
<dbReference type="InterPro" id="IPR001401">
    <property type="entry name" value="Dynamin_GTPase"/>
</dbReference>
<keyword evidence="2" id="KW-0342">GTP-binding</keyword>
<evidence type="ECO:0008006" key="7">
    <source>
        <dbReference type="Google" id="ProtNLM"/>
    </source>
</evidence>
<dbReference type="Pfam" id="PF01031">
    <property type="entry name" value="Dynamin_M"/>
    <property type="match status" value="1"/>
</dbReference>
<organism evidence="5 6">
    <name type="scientific">Lomentospora prolificans</name>
    <dbReference type="NCBI Taxonomy" id="41688"/>
    <lineage>
        <taxon>Eukaryota</taxon>
        <taxon>Fungi</taxon>
        <taxon>Dikarya</taxon>
        <taxon>Ascomycota</taxon>
        <taxon>Pezizomycotina</taxon>
        <taxon>Sordariomycetes</taxon>
        <taxon>Hypocreomycetidae</taxon>
        <taxon>Microascales</taxon>
        <taxon>Microascaceae</taxon>
        <taxon>Lomentospora</taxon>
    </lineage>
</organism>
<dbReference type="PRINTS" id="PR00195">
    <property type="entry name" value="DYNAMIN"/>
</dbReference>
<sequence>MPVPVNGLGNLATLAKIDRLRELNVGATIPLPQLVVVGDQSSGKSSVLESLTGFSFPRAAGLCTRYATQITCSRVSEECVDISIIPRPDADEALKERLISFHRRLTHLDNTELAKVFEEANQAMGINMSDGATNVGGAFSEDILKIVISGPEQEHLTVIDVPGIFRLTTDSDIQLVENIVKSYMANSRTIILAVMPCNVDSATQEILKLAEAADPEGVRTMGVLTKPDLATEMATRSAVIDLVLGKGSSLTLGYYVVKNRSADDNKSTLAERAAAERAFFMDPAWSSDSDRCGIATLKARLHELLTNVSNHELPHVKSDIQHRLSHHRERLEIMGPSRHDHNSQRLFLAKLTSKFQEVNQAALHGYYTSDRIFKQNPDLKLMTRIIKLNEVFSNVFWKRGHMRSFPPSDDDKSESTLGSEAESLEMSFDIALTEYPELSNIIRTTEYICPKPFPGSIATVISEVYEANRGPELGTFGGAILTSVFEEQSRKWEPLVLSHVSKVIVVVHGYITQLLEGLCPETNIRDKLWGTLLVERLCDSYQRAMAHARFLLDIERGGMPTTFNHYFNALLQKKRSDRVHEYVEKYSTTIHYDNKKYVLLNDIKQHAVHKSNADQICEDILDCLVSYYKVARKRFVDIVCQQVVSHFLLYGKEGPLRVLDTHLIMNLNTESLEAIAGEDAETKRQRQSLARDIERLEEALKVLRV</sequence>
<dbReference type="Proteomes" id="UP000233524">
    <property type="component" value="Unassembled WGS sequence"/>
</dbReference>
<dbReference type="FunFam" id="3.40.50.300:FF:001425">
    <property type="entry name" value="Dynamin GTPase, putative"/>
    <property type="match status" value="1"/>
</dbReference>
<dbReference type="OrthoDB" id="415706at2759"/>
<dbReference type="EMBL" id="NLAX01000008">
    <property type="protein sequence ID" value="PKS11166.1"/>
    <property type="molecule type" value="Genomic_DNA"/>
</dbReference>
<dbReference type="PROSITE" id="PS51388">
    <property type="entry name" value="GED"/>
    <property type="match status" value="1"/>
</dbReference>
<evidence type="ECO:0000259" key="4">
    <source>
        <dbReference type="PROSITE" id="PS51718"/>
    </source>
</evidence>
<keyword evidence="6" id="KW-1185">Reference proteome</keyword>
<name>A0A2N3NFA6_9PEZI</name>
<comment type="caution">
    <text evidence="5">The sequence shown here is derived from an EMBL/GenBank/DDBJ whole genome shotgun (WGS) entry which is preliminary data.</text>
</comment>
<dbReference type="InterPro" id="IPR030381">
    <property type="entry name" value="G_DYNAMIN_dom"/>
</dbReference>
<dbReference type="SMART" id="SM00053">
    <property type="entry name" value="DYNc"/>
    <property type="match status" value="1"/>
</dbReference>
<dbReference type="GO" id="GO:0048312">
    <property type="term" value="P:intracellular distribution of mitochondria"/>
    <property type="evidence" value="ECO:0007669"/>
    <property type="project" value="TreeGrafter"/>
</dbReference>
<dbReference type="STRING" id="41688.A0A2N3NFA6"/>
<dbReference type="Pfam" id="PF00350">
    <property type="entry name" value="Dynamin_N"/>
    <property type="match status" value="1"/>
</dbReference>
<dbReference type="InParanoid" id="A0A2N3NFA6"/>
<dbReference type="GO" id="GO:0005525">
    <property type="term" value="F:GTP binding"/>
    <property type="evidence" value="ECO:0007669"/>
    <property type="project" value="InterPro"/>
</dbReference>
<dbReference type="GO" id="GO:0016559">
    <property type="term" value="P:peroxisome fission"/>
    <property type="evidence" value="ECO:0007669"/>
    <property type="project" value="TreeGrafter"/>
</dbReference>
<dbReference type="PANTHER" id="PTHR11566:SF215">
    <property type="entry name" value="DYNAMIN GTPASE"/>
    <property type="match status" value="1"/>
</dbReference>
<dbReference type="InterPro" id="IPR000375">
    <property type="entry name" value="Dynamin_stalk"/>
</dbReference>
<proteinExistence type="predicted"/>
<dbReference type="GO" id="GO:0003924">
    <property type="term" value="F:GTPase activity"/>
    <property type="evidence" value="ECO:0007669"/>
    <property type="project" value="InterPro"/>
</dbReference>
<dbReference type="VEuPathDB" id="FungiDB:jhhlp_002927"/>
<gene>
    <name evidence="5" type="ORF">jhhlp_002927</name>
</gene>
<dbReference type="InterPro" id="IPR027417">
    <property type="entry name" value="P-loop_NTPase"/>
</dbReference>
<dbReference type="InterPro" id="IPR022812">
    <property type="entry name" value="Dynamin"/>
</dbReference>
<dbReference type="InterPro" id="IPR020850">
    <property type="entry name" value="GED_dom"/>
</dbReference>
<keyword evidence="1" id="KW-0547">Nucleotide-binding</keyword>
<evidence type="ECO:0000256" key="1">
    <source>
        <dbReference type="ARBA" id="ARBA00022741"/>
    </source>
</evidence>
<dbReference type="PROSITE" id="PS51718">
    <property type="entry name" value="G_DYNAMIN_2"/>
    <property type="match status" value="1"/>
</dbReference>
<dbReference type="AlphaFoldDB" id="A0A2N3NFA6"/>
<reference evidence="5 6" key="1">
    <citation type="journal article" date="2017" name="G3 (Bethesda)">
        <title>First Draft Genome Sequence of the Pathogenic Fungus Lomentospora prolificans (Formerly Scedosporium prolificans).</title>
        <authorList>
            <person name="Luo R."/>
            <person name="Zimin A."/>
            <person name="Workman R."/>
            <person name="Fan Y."/>
            <person name="Pertea G."/>
            <person name="Grossman N."/>
            <person name="Wear M.P."/>
            <person name="Jia B."/>
            <person name="Miller H."/>
            <person name="Casadevall A."/>
            <person name="Timp W."/>
            <person name="Zhang S.X."/>
            <person name="Salzberg S.L."/>
        </authorList>
    </citation>
    <scope>NUCLEOTIDE SEQUENCE [LARGE SCALE GENOMIC DNA]</scope>
    <source>
        <strain evidence="5 6">JHH-5317</strain>
    </source>
</reference>
<dbReference type="GO" id="GO:0005874">
    <property type="term" value="C:microtubule"/>
    <property type="evidence" value="ECO:0007669"/>
    <property type="project" value="TreeGrafter"/>
</dbReference>
<dbReference type="GO" id="GO:0005739">
    <property type="term" value="C:mitochondrion"/>
    <property type="evidence" value="ECO:0007669"/>
    <property type="project" value="TreeGrafter"/>
</dbReference>
<dbReference type="InterPro" id="IPR045063">
    <property type="entry name" value="Dynamin_N"/>
</dbReference>
<evidence type="ECO:0000256" key="2">
    <source>
        <dbReference type="ARBA" id="ARBA00023134"/>
    </source>
</evidence>
<dbReference type="GO" id="GO:0006897">
    <property type="term" value="P:endocytosis"/>
    <property type="evidence" value="ECO:0007669"/>
    <property type="project" value="TreeGrafter"/>
</dbReference>
<dbReference type="SUPFAM" id="SSF52540">
    <property type="entry name" value="P-loop containing nucleoside triphosphate hydrolases"/>
    <property type="match status" value="1"/>
</dbReference>
<accession>A0A2N3NFA6</accession>